<dbReference type="PROSITE" id="PS00028">
    <property type="entry name" value="ZINC_FINGER_C2H2_1"/>
    <property type="match status" value="2"/>
</dbReference>
<dbReference type="EnsemblMetazoa" id="SMAR014235-RA">
    <property type="protein sequence ID" value="SMAR014235-PA"/>
    <property type="gene ID" value="SMAR014235"/>
</dbReference>
<dbReference type="EMBL" id="JH431968">
    <property type="status" value="NOT_ANNOTATED_CDS"/>
    <property type="molecule type" value="Genomic_DNA"/>
</dbReference>
<protein>
    <recommendedName>
        <fullName evidence="3">C2H2-type domain-containing protein</fullName>
    </recommendedName>
</protein>
<dbReference type="PROSITE" id="PS50157">
    <property type="entry name" value="ZINC_FINGER_C2H2_2"/>
    <property type="match status" value="2"/>
</dbReference>
<reference evidence="5" key="1">
    <citation type="submission" date="2011-05" db="EMBL/GenBank/DDBJ databases">
        <authorList>
            <person name="Richards S.R."/>
            <person name="Qu J."/>
            <person name="Jiang H."/>
            <person name="Jhangiani S.N."/>
            <person name="Agravi P."/>
            <person name="Goodspeed R."/>
            <person name="Gross S."/>
            <person name="Mandapat C."/>
            <person name="Jackson L."/>
            <person name="Mathew T."/>
            <person name="Pu L."/>
            <person name="Thornton R."/>
            <person name="Saada N."/>
            <person name="Wilczek-Boney K.B."/>
            <person name="Lee S."/>
            <person name="Kovar C."/>
            <person name="Wu Y."/>
            <person name="Scherer S.E."/>
            <person name="Worley K.C."/>
            <person name="Muzny D.M."/>
            <person name="Gibbs R."/>
        </authorList>
    </citation>
    <scope>NUCLEOTIDE SEQUENCE</scope>
    <source>
        <strain evidence="5">Brora</strain>
    </source>
</reference>
<keyword evidence="1" id="KW-0862">Zinc</keyword>
<dbReference type="SUPFAM" id="SSF57667">
    <property type="entry name" value="beta-beta-alpha zinc fingers"/>
    <property type="match status" value="1"/>
</dbReference>
<dbReference type="InterPro" id="IPR036236">
    <property type="entry name" value="Znf_C2H2_sf"/>
</dbReference>
<reference evidence="4" key="2">
    <citation type="submission" date="2015-02" db="UniProtKB">
        <authorList>
            <consortium name="EnsemblMetazoa"/>
        </authorList>
    </citation>
    <scope>IDENTIFICATION</scope>
</reference>
<dbReference type="eggNOG" id="ENOG502S6YN">
    <property type="taxonomic scope" value="Eukaryota"/>
</dbReference>
<evidence type="ECO:0000313" key="5">
    <source>
        <dbReference type="Proteomes" id="UP000014500"/>
    </source>
</evidence>
<dbReference type="Proteomes" id="UP000014500">
    <property type="component" value="Unassembled WGS sequence"/>
</dbReference>
<proteinExistence type="predicted"/>
<dbReference type="Pfam" id="PF00096">
    <property type="entry name" value="zf-C2H2"/>
    <property type="match status" value="1"/>
</dbReference>
<dbReference type="SMART" id="SM00355">
    <property type="entry name" value="ZnF_C2H2"/>
    <property type="match status" value="2"/>
</dbReference>
<accession>T1JK55</accession>
<evidence type="ECO:0000256" key="1">
    <source>
        <dbReference type="PROSITE-ProRule" id="PRU00042"/>
    </source>
</evidence>
<feature type="compositionally biased region" description="Acidic residues" evidence="2">
    <location>
        <begin position="83"/>
        <end position="100"/>
    </location>
</feature>
<dbReference type="GO" id="GO:0008270">
    <property type="term" value="F:zinc ion binding"/>
    <property type="evidence" value="ECO:0007669"/>
    <property type="project" value="UniProtKB-KW"/>
</dbReference>
<evidence type="ECO:0000313" key="4">
    <source>
        <dbReference type="EnsemblMetazoa" id="SMAR014235-PA"/>
    </source>
</evidence>
<keyword evidence="5" id="KW-1185">Reference proteome</keyword>
<evidence type="ECO:0000259" key="3">
    <source>
        <dbReference type="PROSITE" id="PS50157"/>
    </source>
</evidence>
<dbReference type="InterPro" id="IPR013087">
    <property type="entry name" value="Znf_C2H2_type"/>
</dbReference>
<dbReference type="Gene3D" id="3.30.160.60">
    <property type="entry name" value="Classic Zinc Finger"/>
    <property type="match status" value="1"/>
</dbReference>
<feature type="domain" description="C2H2-type" evidence="3">
    <location>
        <begin position="30"/>
        <end position="54"/>
    </location>
</feature>
<name>T1JK55_STRMM</name>
<dbReference type="AlphaFoldDB" id="T1JK55"/>
<sequence length="113" mass="13158">MPLLRKRFKIIMVTFGNVLWSKNSIFNEDLTCNVCDRSFASARLLGRHQQKRRHFACSVCESLFSSLIMLEHHKEEYDHWSEDEGDSQDSEDGDDDADDEAGTKKSEEMERLL</sequence>
<feature type="compositionally biased region" description="Basic and acidic residues" evidence="2">
    <location>
        <begin position="101"/>
        <end position="113"/>
    </location>
</feature>
<feature type="region of interest" description="Disordered" evidence="2">
    <location>
        <begin position="78"/>
        <end position="113"/>
    </location>
</feature>
<feature type="domain" description="C2H2-type" evidence="3">
    <location>
        <begin position="55"/>
        <end position="84"/>
    </location>
</feature>
<dbReference type="OMA" id="DGRLPCC"/>
<keyword evidence="1" id="KW-0863">Zinc-finger</keyword>
<dbReference type="STRING" id="126957.T1JK55"/>
<organism evidence="4 5">
    <name type="scientific">Strigamia maritima</name>
    <name type="common">European centipede</name>
    <name type="synonym">Geophilus maritimus</name>
    <dbReference type="NCBI Taxonomy" id="126957"/>
    <lineage>
        <taxon>Eukaryota</taxon>
        <taxon>Metazoa</taxon>
        <taxon>Ecdysozoa</taxon>
        <taxon>Arthropoda</taxon>
        <taxon>Myriapoda</taxon>
        <taxon>Chilopoda</taxon>
        <taxon>Pleurostigmophora</taxon>
        <taxon>Geophilomorpha</taxon>
        <taxon>Linotaeniidae</taxon>
        <taxon>Strigamia</taxon>
    </lineage>
</organism>
<evidence type="ECO:0000256" key="2">
    <source>
        <dbReference type="SAM" id="MobiDB-lite"/>
    </source>
</evidence>
<keyword evidence="1" id="KW-0479">Metal-binding</keyword>
<dbReference type="HOGENOM" id="CLU_171332_0_0_1"/>